<evidence type="ECO:0000313" key="3">
    <source>
        <dbReference type="Proteomes" id="UP000652761"/>
    </source>
</evidence>
<evidence type="ECO:0000256" key="1">
    <source>
        <dbReference type="SAM" id="SignalP"/>
    </source>
</evidence>
<sequence length="364" mass="38753">MALLGVFGRGVVRACACCACLGYKPAVPVSVGGCLTCSLFARCFALEGLSRLEAPDRWFCKPFLGAVYGGTGVCSSLASWRARGPGWFYLWALNLAELFLPDLVEVCDVGSCVMRLWSHVVARRVHAESCFRFMFDSAGSAGVVFDPTLVVGRGITLFRCFVVLCSRSVGGGATFGVPGGVREESVAAIAGSACYECGCWFTSATVGFIIGLRIHVGVSRRLRDPTCGVAFTSAGLLSVEPVEVVNSGEVLLEFFYVGSGGSENCFAVVLVEVHRLVALCSGDGFPELLVVVLVHSGGFFQNGALVVLVEVVRSGEGSSPDRPLSLLAVVLPRRRLLALLVEVLPRAALWLFWLSLLFLSVEMS</sequence>
<reference evidence="2" key="1">
    <citation type="submission" date="2017-07" db="EMBL/GenBank/DDBJ databases">
        <title>Taro Niue Genome Assembly and Annotation.</title>
        <authorList>
            <person name="Atibalentja N."/>
            <person name="Keating K."/>
            <person name="Fields C.J."/>
        </authorList>
    </citation>
    <scope>NUCLEOTIDE SEQUENCE</scope>
    <source>
        <strain evidence="2">Niue_2</strain>
        <tissue evidence="2">Leaf</tissue>
    </source>
</reference>
<accession>A0A843WUX6</accession>
<comment type="caution">
    <text evidence="2">The sequence shown here is derived from an EMBL/GenBank/DDBJ whole genome shotgun (WGS) entry which is preliminary data.</text>
</comment>
<name>A0A843WUX6_COLES</name>
<keyword evidence="3" id="KW-1185">Reference proteome</keyword>
<proteinExistence type="predicted"/>
<dbReference type="AlphaFoldDB" id="A0A843WUX6"/>
<dbReference type="EMBL" id="NMUH01005136">
    <property type="protein sequence ID" value="MQM11887.1"/>
    <property type="molecule type" value="Genomic_DNA"/>
</dbReference>
<feature type="signal peptide" evidence="1">
    <location>
        <begin position="1"/>
        <end position="16"/>
    </location>
</feature>
<feature type="chain" id="PRO_5032552769" evidence="1">
    <location>
        <begin position="17"/>
        <end position="364"/>
    </location>
</feature>
<gene>
    <name evidence="2" type="ORF">Taro_044798</name>
</gene>
<evidence type="ECO:0000313" key="2">
    <source>
        <dbReference type="EMBL" id="MQM11887.1"/>
    </source>
</evidence>
<protein>
    <submittedName>
        <fullName evidence="2">Uncharacterized protein</fullName>
    </submittedName>
</protein>
<keyword evidence="1" id="KW-0732">Signal</keyword>
<organism evidence="2 3">
    <name type="scientific">Colocasia esculenta</name>
    <name type="common">Wild taro</name>
    <name type="synonym">Arum esculentum</name>
    <dbReference type="NCBI Taxonomy" id="4460"/>
    <lineage>
        <taxon>Eukaryota</taxon>
        <taxon>Viridiplantae</taxon>
        <taxon>Streptophyta</taxon>
        <taxon>Embryophyta</taxon>
        <taxon>Tracheophyta</taxon>
        <taxon>Spermatophyta</taxon>
        <taxon>Magnoliopsida</taxon>
        <taxon>Liliopsida</taxon>
        <taxon>Araceae</taxon>
        <taxon>Aroideae</taxon>
        <taxon>Colocasieae</taxon>
        <taxon>Colocasia</taxon>
    </lineage>
</organism>
<dbReference type="Proteomes" id="UP000652761">
    <property type="component" value="Unassembled WGS sequence"/>
</dbReference>